<dbReference type="OrthoDB" id="248472at2157"/>
<evidence type="ECO:0000313" key="2">
    <source>
        <dbReference type="EMBL" id="SIR57646.1"/>
    </source>
</evidence>
<sequence length="229" mass="24791">MKRNGLLTIAVVFTVLLAGCSGFGSSGETTTETTTTGASPTEQTTTETAGSSTTTTTTTMTMTTTTTTESESESWSEPTPPNTPLQNNMDEEDRDEPRIQNVELVDTTEASSGGYSDFSLQINADTVMDDIDPAEHGTVQGEPYFLVYANGELSNESRFTRTDGTLIERTQQVSQDENGEYVIDVRPGGLEEAGADGEVTLLILLMDEDKDWDDIYGVSRITVEYSAEE</sequence>
<dbReference type="PROSITE" id="PS51257">
    <property type="entry name" value="PROKAR_LIPOPROTEIN"/>
    <property type="match status" value="1"/>
</dbReference>
<dbReference type="Proteomes" id="UP000186914">
    <property type="component" value="Unassembled WGS sequence"/>
</dbReference>
<protein>
    <submittedName>
        <fullName evidence="2">Uncharacterized protein</fullName>
    </submittedName>
</protein>
<reference evidence="3" key="1">
    <citation type="submission" date="2017-01" db="EMBL/GenBank/DDBJ databases">
        <authorList>
            <person name="Varghese N."/>
            <person name="Submissions S."/>
        </authorList>
    </citation>
    <scope>NUCLEOTIDE SEQUENCE [LARGE SCALE GENOMIC DNA]</scope>
    <source>
        <strain evidence="3">CGMCC 1.7737</strain>
    </source>
</reference>
<feature type="compositionally biased region" description="Low complexity" evidence="1">
    <location>
        <begin position="26"/>
        <end position="77"/>
    </location>
</feature>
<accession>A0A1N7C222</accession>
<evidence type="ECO:0000313" key="3">
    <source>
        <dbReference type="Proteomes" id="UP000186914"/>
    </source>
</evidence>
<dbReference type="EMBL" id="FTNO01000002">
    <property type="protein sequence ID" value="SIR57646.1"/>
    <property type="molecule type" value="Genomic_DNA"/>
</dbReference>
<organism evidence="2 3">
    <name type="scientific">Haladaptatus litoreus</name>
    <dbReference type="NCBI Taxonomy" id="553468"/>
    <lineage>
        <taxon>Archaea</taxon>
        <taxon>Methanobacteriati</taxon>
        <taxon>Methanobacteriota</taxon>
        <taxon>Stenosarchaea group</taxon>
        <taxon>Halobacteria</taxon>
        <taxon>Halobacteriales</taxon>
        <taxon>Haladaptataceae</taxon>
        <taxon>Haladaptatus</taxon>
    </lineage>
</organism>
<keyword evidence="3" id="KW-1185">Reference proteome</keyword>
<dbReference type="AlphaFoldDB" id="A0A1N7C222"/>
<proteinExistence type="predicted"/>
<evidence type="ECO:0000256" key="1">
    <source>
        <dbReference type="SAM" id="MobiDB-lite"/>
    </source>
</evidence>
<feature type="region of interest" description="Disordered" evidence="1">
    <location>
        <begin position="21"/>
        <end position="94"/>
    </location>
</feature>
<gene>
    <name evidence="2" type="ORF">SAMN05421858_2911</name>
</gene>
<dbReference type="RefSeq" id="WP_076430876.1">
    <property type="nucleotide sequence ID" value="NZ_FTNO01000002.1"/>
</dbReference>
<name>A0A1N7C222_9EURY</name>